<proteinExistence type="predicted"/>
<name>A0A238VXR4_9ACTN</name>
<organism evidence="1 2">
    <name type="scientific">Actinomadura mexicana</name>
    <dbReference type="NCBI Taxonomy" id="134959"/>
    <lineage>
        <taxon>Bacteria</taxon>
        <taxon>Bacillati</taxon>
        <taxon>Actinomycetota</taxon>
        <taxon>Actinomycetes</taxon>
        <taxon>Streptosporangiales</taxon>
        <taxon>Thermomonosporaceae</taxon>
        <taxon>Actinomadura</taxon>
    </lineage>
</organism>
<accession>A0A238VXR4</accession>
<dbReference type="AlphaFoldDB" id="A0A238VXR4"/>
<dbReference type="OrthoDB" id="4217933at2"/>
<keyword evidence="2" id="KW-1185">Reference proteome</keyword>
<evidence type="ECO:0000313" key="2">
    <source>
        <dbReference type="Proteomes" id="UP000198420"/>
    </source>
</evidence>
<protein>
    <submittedName>
        <fullName evidence="1">Uncharacterized protein</fullName>
    </submittedName>
</protein>
<reference evidence="2" key="1">
    <citation type="submission" date="2017-06" db="EMBL/GenBank/DDBJ databases">
        <authorList>
            <person name="Varghese N."/>
            <person name="Submissions S."/>
        </authorList>
    </citation>
    <scope>NUCLEOTIDE SEQUENCE [LARGE SCALE GENOMIC DNA]</scope>
    <source>
        <strain evidence="2">DSM 44485</strain>
    </source>
</reference>
<dbReference type="EMBL" id="FZNP01000002">
    <property type="protein sequence ID" value="SNR38924.1"/>
    <property type="molecule type" value="Genomic_DNA"/>
</dbReference>
<dbReference type="RefSeq" id="WP_089310723.1">
    <property type="nucleotide sequence ID" value="NZ_FZNP01000002.1"/>
</dbReference>
<gene>
    <name evidence="1" type="ORF">SAMN06265355_102494</name>
</gene>
<sequence length="136" mass="14154">MAAGEEDVVTLDVTTGSELGLSEADLTLLTETGLLRDAGGYFCTDIPDGPLGLFAVLPLNEDNRALILGGTGPDGENTQSHDDAFDTRGDLVDELHLGWAGDREEIAAALSETGLAVKPPGDEGTTFILAPADRRS</sequence>
<dbReference type="Proteomes" id="UP000198420">
    <property type="component" value="Unassembled WGS sequence"/>
</dbReference>
<evidence type="ECO:0000313" key="1">
    <source>
        <dbReference type="EMBL" id="SNR38924.1"/>
    </source>
</evidence>